<proteinExistence type="predicted"/>
<feature type="chain" id="PRO_5046448134" description="Transmembrane protein" evidence="1">
    <location>
        <begin position="28"/>
        <end position="98"/>
    </location>
</feature>
<feature type="signal peptide" evidence="1">
    <location>
        <begin position="1"/>
        <end position="27"/>
    </location>
</feature>
<keyword evidence="1" id="KW-0732">Signal</keyword>
<evidence type="ECO:0008006" key="4">
    <source>
        <dbReference type="Google" id="ProtNLM"/>
    </source>
</evidence>
<evidence type="ECO:0000256" key="1">
    <source>
        <dbReference type="SAM" id="SignalP"/>
    </source>
</evidence>
<dbReference type="Proteomes" id="UP001229355">
    <property type="component" value="Chromosome 2"/>
</dbReference>
<dbReference type="RefSeq" id="WP_280662938.1">
    <property type="nucleotide sequence ID" value="NZ_CP120374.1"/>
</dbReference>
<protein>
    <recommendedName>
        <fullName evidence="4">Transmembrane protein</fullName>
    </recommendedName>
</protein>
<accession>A0ABY8DJ93</accession>
<gene>
    <name evidence="2" type="ORF">PZN02_004564</name>
</gene>
<reference evidence="2 3" key="1">
    <citation type="submission" date="2023-03" db="EMBL/GenBank/DDBJ databases">
        <authorList>
            <person name="Kaur S."/>
            <person name="Espinosa-Saiz D."/>
            <person name="Velazquez E."/>
            <person name="Menendez E."/>
            <person name="diCenzo G.C."/>
        </authorList>
    </citation>
    <scope>NUCLEOTIDE SEQUENCE [LARGE SCALE GENOMIC DNA]</scope>
    <source>
        <strain evidence="2 3">LMG 24692</strain>
    </source>
</reference>
<evidence type="ECO:0000313" key="2">
    <source>
        <dbReference type="EMBL" id="WEX90976.1"/>
    </source>
</evidence>
<keyword evidence="3" id="KW-1185">Reference proteome</keyword>
<name>A0ABY8DJ93_9HYPH</name>
<organism evidence="2 3">
    <name type="scientific">Sinorhizobium garamanticum</name>
    <dbReference type="NCBI Taxonomy" id="680247"/>
    <lineage>
        <taxon>Bacteria</taxon>
        <taxon>Pseudomonadati</taxon>
        <taxon>Pseudomonadota</taxon>
        <taxon>Alphaproteobacteria</taxon>
        <taxon>Hyphomicrobiales</taxon>
        <taxon>Rhizobiaceae</taxon>
        <taxon>Sinorhizobium/Ensifer group</taxon>
        <taxon>Sinorhizobium</taxon>
    </lineage>
</organism>
<sequence length="98" mass="10583">MTVSRKPSLAVLVLASALAGVATPAMAGNPYYPGLERHNRPDTRSQTQLVPRLTPAPTIDIAPTGSIEGQRIYSPGVLRERYKGGDHDYYRGIIAPKP</sequence>
<dbReference type="EMBL" id="CP120374">
    <property type="protein sequence ID" value="WEX90976.1"/>
    <property type="molecule type" value="Genomic_DNA"/>
</dbReference>
<evidence type="ECO:0000313" key="3">
    <source>
        <dbReference type="Proteomes" id="UP001229355"/>
    </source>
</evidence>